<feature type="repeat" description="PPR" evidence="2">
    <location>
        <begin position="363"/>
        <end position="397"/>
    </location>
</feature>
<dbReference type="Pfam" id="PF13041">
    <property type="entry name" value="PPR_2"/>
    <property type="match status" value="2"/>
</dbReference>
<protein>
    <recommendedName>
        <fullName evidence="5">Pentacotripeptide-repeat region of PRORP domain-containing protein</fullName>
    </recommendedName>
</protein>
<comment type="caution">
    <text evidence="3">The sequence shown here is derived from an EMBL/GenBank/DDBJ whole genome shotgun (WGS) entry which is preliminary data.</text>
</comment>
<dbReference type="InterPro" id="IPR002885">
    <property type="entry name" value="PPR_rpt"/>
</dbReference>
<dbReference type="GO" id="GO:0009451">
    <property type="term" value="P:RNA modification"/>
    <property type="evidence" value="ECO:0007669"/>
    <property type="project" value="InterPro"/>
</dbReference>
<feature type="repeat" description="PPR" evidence="2">
    <location>
        <begin position="464"/>
        <end position="498"/>
    </location>
</feature>
<dbReference type="InterPro" id="IPR046848">
    <property type="entry name" value="E_motif"/>
</dbReference>
<organism evidence="3 4">
    <name type="scientific">Ensete ventricosum</name>
    <name type="common">Abyssinian banana</name>
    <name type="synonym">Musa ensete</name>
    <dbReference type="NCBI Taxonomy" id="4639"/>
    <lineage>
        <taxon>Eukaryota</taxon>
        <taxon>Viridiplantae</taxon>
        <taxon>Streptophyta</taxon>
        <taxon>Embryophyta</taxon>
        <taxon>Tracheophyta</taxon>
        <taxon>Spermatophyta</taxon>
        <taxon>Magnoliopsida</taxon>
        <taxon>Liliopsida</taxon>
        <taxon>Zingiberales</taxon>
        <taxon>Musaceae</taxon>
        <taxon>Ensete</taxon>
    </lineage>
</organism>
<feature type="repeat" description="PPR" evidence="2">
    <location>
        <begin position="128"/>
        <end position="162"/>
    </location>
</feature>
<dbReference type="InterPro" id="IPR011990">
    <property type="entry name" value="TPR-like_helical_dom_sf"/>
</dbReference>
<feature type="repeat" description="PPR" evidence="2">
    <location>
        <begin position="565"/>
        <end position="599"/>
    </location>
</feature>
<dbReference type="Proteomes" id="UP000287651">
    <property type="component" value="Unassembled WGS sequence"/>
</dbReference>
<dbReference type="PROSITE" id="PS51375">
    <property type="entry name" value="PPR"/>
    <property type="match status" value="6"/>
</dbReference>
<dbReference type="PANTHER" id="PTHR24015">
    <property type="entry name" value="OS07G0578800 PROTEIN-RELATED"/>
    <property type="match status" value="1"/>
</dbReference>
<keyword evidence="1" id="KW-0677">Repeat</keyword>
<dbReference type="FunFam" id="1.25.40.10:FF:000344">
    <property type="entry name" value="Pentatricopeptide repeat-containing protein"/>
    <property type="match status" value="1"/>
</dbReference>
<dbReference type="GO" id="GO:0003723">
    <property type="term" value="F:RNA binding"/>
    <property type="evidence" value="ECO:0007669"/>
    <property type="project" value="InterPro"/>
</dbReference>
<proteinExistence type="predicted"/>
<feature type="repeat" description="PPR" evidence="2">
    <location>
        <begin position="229"/>
        <end position="263"/>
    </location>
</feature>
<dbReference type="Gene3D" id="1.25.40.10">
    <property type="entry name" value="Tetratricopeptide repeat domain"/>
    <property type="match status" value="6"/>
</dbReference>
<sequence length="774" mass="85722">MPLIYVKLYMHQVCVANFTNPSAMKPFSSLVSLLKVAVSSSRLLSSSSLSLPLLLSKDFHSVKDHCRHLLELGILHENPSLGSHAHARIVVFGLERDSFLSTKLITLYSLCGRLHDASAIFARVQRCDAFILNAVLRGYCANGLHQKAIDLFHRKRKDGVRPDSYTFSCIFKACASLSDLRQGKELHHLAAAGGFESDVFVGNSLMCMYAKCGSIEDVVRVFDGMPQQDTVSWTSIVSAYARDGRHVEAAEKLRQMIECGFRPDQVTMLTVLAMSGDTPEVVGQVHGYILRSGFEPTSMIQNSLISAYGKCGRAEEARKVFHGCARVNRVTWNALISSYAQNGLFDESRQLLRDMKHSGCDLDVVTYSGVISSFSQNDLFGSAMAVFEELVSVGLKPDVVAIASVLPAISGLQCSNYCKEIHAFTYRHRLESDRRIRNALVSVYSKFGLLQCAERVFGAIGDRDVISWSSMVMGYAQNQYFAEALDTFQRMIGTRTEPNPITVTSVLSSCAGVSGLRQGKEIHAWAVKNSVDDQPFVGSALVDMYAKCGRLGDSRKVFDLMEDKNLVTYNVMMGGYAVHGLTENALDIFRMVDEPDQVSFIAALSACSHGGKVEEGIEIFNSMRMRPREGHYALMVDLLARSGRLQQALDLITTMPTKAGSEIWGAMLGACRIHSDLEIGIYTGNRIIESGSGNSGYYVLLSNILADFGRWEDVEVIRELMKEKEVKKCAGCSWIEVNKRVRSFVAKERAHHPEWKSMFQVLSALNEQTRGMSC</sequence>
<evidence type="ECO:0000256" key="2">
    <source>
        <dbReference type="PROSITE-ProRule" id="PRU00708"/>
    </source>
</evidence>
<evidence type="ECO:0008006" key="5">
    <source>
        <dbReference type="Google" id="ProtNLM"/>
    </source>
</evidence>
<evidence type="ECO:0000313" key="4">
    <source>
        <dbReference type="Proteomes" id="UP000287651"/>
    </source>
</evidence>
<dbReference type="NCBIfam" id="TIGR00756">
    <property type="entry name" value="PPR"/>
    <property type="match status" value="6"/>
</dbReference>
<reference evidence="3 4" key="1">
    <citation type="journal article" date="2014" name="Agronomy (Basel)">
        <title>A Draft Genome Sequence for Ensete ventricosum, the Drought-Tolerant Tree Against Hunger.</title>
        <authorList>
            <person name="Harrison J."/>
            <person name="Moore K.A."/>
            <person name="Paszkiewicz K."/>
            <person name="Jones T."/>
            <person name="Grant M."/>
            <person name="Ambacheew D."/>
            <person name="Muzemil S."/>
            <person name="Studholme D.J."/>
        </authorList>
    </citation>
    <scope>NUCLEOTIDE SEQUENCE [LARGE SCALE GENOMIC DNA]</scope>
</reference>
<dbReference type="Pfam" id="PF20431">
    <property type="entry name" value="E_motif"/>
    <property type="match status" value="1"/>
</dbReference>
<gene>
    <name evidence="3" type="ORF">B296_00029472</name>
</gene>
<dbReference type="FunFam" id="1.25.40.10:FF:000090">
    <property type="entry name" value="Pentatricopeptide repeat-containing protein, chloroplastic"/>
    <property type="match status" value="1"/>
</dbReference>
<dbReference type="AlphaFoldDB" id="A0A426ZSK5"/>
<dbReference type="PANTHER" id="PTHR24015:SF1933">
    <property type="entry name" value="PENTATRICOPEPTIDE REPEAT-CONTAINING PROTEIN"/>
    <property type="match status" value="1"/>
</dbReference>
<name>A0A426ZSK5_ENSVE</name>
<dbReference type="InterPro" id="IPR046960">
    <property type="entry name" value="PPR_At4g14850-like_plant"/>
</dbReference>
<evidence type="ECO:0000313" key="3">
    <source>
        <dbReference type="EMBL" id="RRT67016.1"/>
    </source>
</evidence>
<feature type="repeat" description="PPR" evidence="2">
    <location>
        <begin position="328"/>
        <end position="362"/>
    </location>
</feature>
<dbReference type="EMBL" id="AMZH03005200">
    <property type="protein sequence ID" value="RRT67016.1"/>
    <property type="molecule type" value="Genomic_DNA"/>
</dbReference>
<dbReference type="FunFam" id="1.25.40.10:FF:000361">
    <property type="entry name" value="Pentatricopeptide repeat-containing protein chloroplastic"/>
    <property type="match status" value="1"/>
</dbReference>
<evidence type="ECO:0000256" key="1">
    <source>
        <dbReference type="ARBA" id="ARBA00022737"/>
    </source>
</evidence>
<dbReference type="Pfam" id="PF01535">
    <property type="entry name" value="PPR"/>
    <property type="match status" value="7"/>
</dbReference>
<accession>A0A426ZSK5</accession>